<keyword evidence="1" id="KW-0812">Transmembrane</keyword>
<feature type="transmembrane region" description="Helical" evidence="1">
    <location>
        <begin position="291"/>
        <end position="310"/>
    </location>
</feature>
<dbReference type="KEGG" id="sdyn:Mal52_03970"/>
<reference evidence="2 3" key="1">
    <citation type="submission" date="2019-02" db="EMBL/GenBank/DDBJ databases">
        <title>Deep-cultivation of Planctomycetes and their phenomic and genomic characterization uncovers novel biology.</title>
        <authorList>
            <person name="Wiegand S."/>
            <person name="Jogler M."/>
            <person name="Boedeker C."/>
            <person name="Pinto D."/>
            <person name="Vollmers J."/>
            <person name="Rivas-Marin E."/>
            <person name="Kohn T."/>
            <person name="Peeters S.H."/>
            <person name="Heuer A."/>
            <person name="Rast P."/>
            <person name="Oberbeckmann S."/>
            <person name="Bunk B."/>
            <person name="Jeske O."/>
            <person name="Meyerdierks A."/>
            <person name="Storesund J.E."/>
            <person name="Kallscheuer N."/>
            <person name="Luecker S."/>
            <person name="Lage O.M."/>
            <person name="Pohl T."/>
            <person name="Merkel B.J."/>
            <person name="Hornburger P."/>
            <person name="Mueller R.-W."/>
            <person name="Bruemmer F."/>
            <person name="Labrenz M."/>
            <person name="Spormann A.M."/>
            <person name="Op den Camp H."/>
            <person name="Overmann J."/>
            <person name="Amann R."/>
            <person name="Jetten M.S.M."/>
            <person name="Mascher T."/>
            <person name="Medema M.H."/>
            <person name="Devos D.P."/>
            <person name="Kaster A.-K."/>
            <person name="Ovreas L."/>
            <person name="Rohde M."/>
            <person name="Galperin M.Y."/>
            <person name="Jogler C."/>
        </authorList>
    </citation>
    <scope>NUCLEOTIDE SEQUENCE [LARGE SCALE GENOMIC DNA]</scope>
    <source>
        <strain evidence="2 3">Mal52</strain>
    </source>
</reference>
<proteinExistence type="predicted"/>
<accession>A0A517ZHL2</accession>
<organism evidence="2 3">
    <name type="scientific">Symmachiella dynata</name>
    <dbReference type="NCBI Taxonomy" id="2527995"/>
    <lineage>
        <taxon>Bacteria</taxon>
        <taxon>Pseudomonadati</taxon>
        <taxon>Planctomycetota</taxon>
        <taxon>Planctomycetia</taxon>
        <taxon>Planctomycetales</taxon>
        <taxon>Planctomycetaceae</taxon>
        <taxon>Symmachiella</taxon>
    </lineage>
</organism>
<sequence>MSKNSSLAGSESISHEVQSAGGRAQLYGSVIHWRYGVLSLLLIGLMLSATLERDWGGDFWEHSAVVRELAENPWSPQHPQFALDAPHAFYSPYSMIVALASRGLGLSPIRTLAIAGICNLALVLFGLRCFIHTLPLSKGTSFWTLLFTLILWGAFPWDWSGFLHLRILDNVLPYPSTFATGLAFVCYAAFYRYRQTGRYWLLAVLLIAFPVILICHPPTAAAAFLVLCGLSLAEGMQSVRQSLMLLAGLGVWSGIVVSLWPYFPFWGIVTSSDATNIKEFHATALLFYQDVLSRIFPALLGLPFLALRFCSNRRDPLPLIFVVLVAAYAVGPMFGLWQFGRMMPSLVLVLHITLADRVAYIEQRALSGAVKLRNLMAMYIVVGASLLMCADLWNVSSRFHHWIPEHDPNAEYEFLGDYVGQYDVVLSDLKSSWIAPTFAGRVVAVPHPQAFVDSHEIRRQDLDRFFRGDTPQTERETILKKYSGRFILINRRNNDVSIEFMEQVRQLGDAVYERGDITLIALR</sequence>
<evidence type="ECO:0000256" key="1">
    <source>
        <dbReference type="SAM" id="Phobius"/>
    </source>
</evidence>
<feature type="transmembrane region" description="Helical" evidence="1">
    <location>
        <begin position="243"/>
        <end position="263"/>
    </location>
</feature>
<dbReference type="Proteomes" id="UP000319383">
    <property type="component" value="Chromosome"/>
</dbReference>
<keyword evidence="3" id="KW-1185">Reference proteome</keyword>
<keyword evidence="1" id="KW-1133">Transmembrane helix</keyword>
<gene>
    <name evidence="2" type="ORF">Mal52_03970</name>
</gene>
<feature type="transmembrane region" description="Helical" evidence="1">
    <location>
        <begin position="372"/>
        <end position="393"/>
    </location>
</feature>
<dbReference type="AlphaFoldDB" id="A0A517ZHL2"/>
<name>A0A517ZHL2_9PLAN</name>
<feature type="transmembrane region" description="Helical" evidence="1">
    <location>
        <begin position="171"/>
        <end position="190"/>
    </location>
</feature>
<evidence type="ECO:0000313" key="2">
    <source>
        <dbReference type="EMBL" id="QDU41942.1"/>
    </source>
</evidence>
<dbReference type="EMBL" id="CP036276">
    <property type="protein sequence ID" value="QDU41942.1"/>
    <property type="molecule type" value="Genomic_DNA"/>
</dbReference>
<feature type="transmembrane region" description="Helical" evidence="1">
    <location>
        <begin position="197"/>
        <end position="214"/>
    </location>
</feature>
<feature type="transmembrane region" description="Helical" evidence="1">
    <location>
        <begin position="109"/>
        <end position="130"/>
    </location>
</feature>
<feature type="transmembrane region" description="Helical" evidence="1">
    <location>
        <begin position="317"/>
        <end position="337"/>
    </location>
</feature>
<feature type="transmembrane region" description="Helical" evidence="1">
    <location>
        <begin position="142"/>
        <end position="159"/>
    </location>
</feature>
<protein>
    <recommendedName>
        <fullName evidence="4">Glycosyltransferase RgtA/B/C/D-like domain-containing protein</fullName>
    </recommendedName>
</protein>
<keyword evidence="1" id="KW-0472">Membrane</keyword>
<evidence type="ECO:0000313" key="3">
    <source>
        <dbReference type="Proteomes" id="UP000319383"/>
    </source>
</evidence>
<feature type="transmembrane region" description="Helical" evidence="1">
    <location>
        <begin position="33"/>
        <end position="51"/>
    </location>
</feature>
<evidence type="ECO:0008006" key="4">
    <source>
        <dbReference type="Google" id="ProtNLM"/>
    </source>
</evidence>
<feature type="transmembrane region" description="Helical" evidence="1">
    <location>
        <begin position="220"/>
        <end position="236"/>
    </location>
</feature>